<dbReference type="AlphaFoldDB" id="H3Z9Q5"/>
<dbReference type="EMBL" id="AHTH01000002">
    <property type="protein sequence ID" value="EHR42579.1"/>
    <property type="molecule type" value="Genomic_DNA"/>
</dbReference>
<dbReference type="PATRIC" id="fig|1129374.4.peg.57"/>
<sequence length="63" mass="7120">MQKIEILSAQHQFEMSLGKLVKHQRAQRMAQGELATRTGLGYFVRLGVGEGDVERFHGVIPRL</sequence>
<gene>
    <name evidence="1" type="ORF">AJE_00280</name>
</gene>
<comment type="caution">
    <text evidence="1">The sequence shown here is derived from an EMBL/GenBank/DDBJ whole genome shotgun (WGS) entry which is preliminary data.</text>
</comment>
<dbReference type="RefSeq" id="WP_008949147.1">
    <property type="nucleotide sequence ID" value="NZ_AHTH01000002.1"/>
</dbReference>
<proteinExistence type="predicted"/>
<reference evidence="1 2" key="1">
    <citation type="journal article" date="2012" name="J. Bacteriol.">
        <title>Genome Sequence of Extracellular-Protease-Producing Alishewanella jeotgali Isolated from Traditional Korean Fermented Seafood.</title>
        <authorList>
            <person name="Jung J."/>
            <person name="Chun J."/>
            <person name="Park W."/>
        </authorList>
    </citation>
    <scope>NUCLEOTIDE SEQUENCE [LARGE SCALE GENOMIC DNA]</scope>
    <source>
        <strain evidence="1 2">KCTC 22429</strain>
    </source>
</reference>
<keyword evidence="2" id="KW-1185">Reference proteome</keyword>
<protein>
    <recommendedName>
        <fullName evidence="3">Transcriptional regulator</fullName>
    </recommendedName>
</protein>
<name>H3Z9Q5_9ALTE</name>
<organism evidence="1 2">
    <name type="scientific">Alishewanella jeotgali KCTC 22429</name>
    <dbReference type="NCBI Taxonomy" id="1129374"/>
    <lineage>
        <taxon>Bacteria</taxon>
        <taxon>Pseudomonadati</taxon>
        <taxon>Pseudomonadota</taxon>
        <taxon>Gammaproteobacteria</taxon>
        <taxon>Alteromonadales</taxon>
        <taxon>Alteromonadaceae</taxon>
        <taxon>Alishewanella</taxon>
    </lineage>
</organism>
<dbReference type="STRING" id="1129374.AJE_00280"/>
<accession>H3Z9Q5</accession>
<evidence type="ECO:0008006" key="3">
    <source>
        <dbReference type="Google" id="ProtNLM"/>
    </source>
</evidence>
<evidence type="ECO:0000313" key="2">
    <source>
        <dbReference type="Proteomes" id="UP000012046"/>
    </source>
</evidence>
<evidence type="ECO:0000313" key="1">
    <source>
        <dbReference type="EMBL" id="EHR42579.1"/>
    </source>
</evidence>
<dbReference type="Proteomes" id="UP000012046">
    <property type="component" value="Unassembled WGS sequence"/>
</dbReference>